<dbReference type="FunCoup" id="J0LDT5">
    <property type="interactions" value="85"/>
</dbReference>
<dbReference type="Gene3D" id="3.30.70.660">
    <property type="entry name" value="Pseudouridine synthase I, catalytic domain, C-terminal subdomain"/>
    <property type="match status" value="1"/>
</dbReference>
<keyword evidence="2 4" id="KW-0819">tRNA processing</keyword>
<keyword evidence="7" id="KW-1185">Reference proteome</keyword>
<dbReference type="KEGG" id="adl:AURDEDRAFT_20894"/>
<comment type="similarity">
    <text evidence="1 4">Belongs to the tRNA pseudouridine synthase TruA family.</text>
</comment>
<dbReference type="GO" id="GO:0160147">
    <property type="term" value="F:tRNA pseudouridine(38-40) synthase activity"/>
    <property type="evidence" value="ECO:0007669"/>
    <property type="project" value="UniProtKB-EC"/>
</dbReference>
<dbReference type="Pfam" id="PF01416">
    <property type="entry name" value="PseudoU_synth_1"/>
    <property type="match status" value="1"/>
</dbReference>
<dbReference type="OMA" id="YFGWEYN"/>
<dbReference type="InterPro" id="IPR020095">
    <property type="entry name" value="PsdUridine_synth_TruA_C"/>
</dbReference>
<name>J0LDT5_AURST</name>
<dbReference type="InterPro" id="IPR020097">
    <property type="entry name" value="PsdUridine_synth_TruA_a/b_dom"/>
</dbReference>
<proteinExistence type="inferred from homology"/>
<dbReference type="PANTHER" id="PTHR11142:SF5">
    <property type="entry name" value="TRNA PSEUDOURIDINE(38_39) SYNTHASE"/>
    <property type="match status" value="1"/>
</dbReference>
<feature type="domain" description="Pseudouridine synthase I TruA alpha/beta" evidence="5">
    <location>
        <begin position="185"/>
        <end position="301"/>
    </location>
</feature>
<evidence type="ECO:0000256" key="1">
    <source>
        <dbReference type="ARBA" id="ARBA00009375"/>
    </source>
</evidence>
<evidence type="ECO:0000313" key="7">
    <source>
        <dbReference type="Proteomes" id="UP000006514"/>
    </source>
</evidence>
<comment type="catalytic activity">
    <reaction evidence="4">
        <text>uridine(38/39/40) in tRNA = pseudouridine(38/39/40) in tRNA</text>
        <dbReference type="Rhea" id="RHEA:22376"/>
        <dbReference type="Rhea" id="RHEA-COMP:10085"/>
        <dbReference type="Rhea" id="RHEA-COMP:10087"/>
        <dbReference type="ChEBI" id="CHEBI:65314"/>
        <dbReference type="ChEBI" id="CHEBI:65315"/>
        <dbReference type="EC" id="5.4.99.12"/>
    </reaction>
</comment>
<dbReference type="GO" id="GO:0031119">
    <property type="term" value="P:tRNA pseudouridine synthesis"/>
    <property type="evidence" value="ECO:0007669"/>
    <property type="project" value="TreeGrafter"/>
</dbReference>
<reference evidence="7" key="1">
    <citation type="journal article" date="2012" name="Science">
        <title>The Paleozoic origin of enzymatic lignin decomposition reconstructed from 31 fungal genomes.</title>
        <authorList>
            <person name="Floudas D."/>
            <person name="Binder M."/>
            <person name="Riley R."/>
            <person name="Barry K."/>
            <person name="Blanchette R.A."/>
            <person name="Henrissat B."/>
            <person name="Martinez A.T."/>
            <person name="Otillar R."/>
            <person name="Spatafora J.W."/>
            <person name="Yadav J.S."/>
            <person name="Aerts A."/>
            <person name="Benoit I."/>
            <person name="Boyd A."/>
            <person name="Carlson A."/>
            <person name="Copeland A."/>
            <person name="Coutinho P.M."/>
            <person name="de Vries R.P."/>
            <person name="Ferreira P."/>
            <person name="Findley K."/>
            <person name="Foster B."/>
            <person name="Gaskell J."/>
            <person name="Glotzer D."/>
            <person name="Gorecki P."/>
            <person name="Heitman J."/>
            <person name="Hesse C."/>
            <person name="Hori C."/>
            <person name="Igarashi K."/>
            <person name="Jurgens J.A."/>
            <person name="Kallen N."/>
            <person name="Kersten P."/>
            <person name="Kohler A."/>
            <person name="Kuees U."/>
            <person name="Kumar T.K.A."/>
            <person name="Kuo A."/>
            <person name="LaButti K."/>
            <person name="Larrondo L.F."/>
            <person name="Lindquist E."/>
            <person name="Ling A."/>
            <person name="Lombard V."/>
            <person name="Lucas S."/>
            <person name="Lundell T."/>
            <person name="Martin R."/>
            <person name="McLaughlin D.J."/>
            <person name="Morgenstern I."/>
            <person name="Morin E."/>
            <person name="Murat C."/>
            <person name="Nagy L.G."/>
            <person name="Nolan M."/>
            <person name="Ohm R.A."/>
            <person name="Patyshakuliyeva A."/>
            <person name="Rokas A."/>
            <person name="Ruiz-Duenas F.J."/>
            <person name="Sabat G."/>
            <person name="Salamov A."/>
            <person name="Samejima M."/>
            <person name="Schmutz J."/>
            <person name="Slot J.C."/>
            <person name="St John F."/>
            <person name="Stenlid J."/>
            <person name="Sun H."/>
            <person name="Sun S."/>
            <person name="Syed K."/>
            <person name="Tsang A."/>
            <person name="Wiebenga A."/>
            <person name="Young D."/>
            <person name="Pisabarro A."/>
            <person name="Eastwood D.C."/>
            <person name="Martin F."/>
            <person name="Cullen D."/>
            <person name="Grigoriev I.V."/>
            <person name="Hibbett D.S."/>
        </authorList>
    </citation>
    <scope>NUCLEOTIDE SEQUENCE [LARGE SCALE GENOMIC DNA]</scope>
    <source>
        <strain evidence="7">TFB10046</strain>
    </source>
</reference>
<evidence type="ECO:0000313" key="6">
    <source>
        <dbReference type="EMBL" id="EJD34883.1"/>
    </source>
</evidence>
<dbReference type="eggNOG" id="KOG2554">
    <property type="taxonomic scope" value="Eukaryota"/>
</dbReference>
<dbReference type="InterPro" id="IPR001406">
    <property type="entry name" value="PsdUridine_synth_TruA"/>
</dbReference>
<dbReference type="EMBL" id="JH687915">
    <property type="protein sequence ID" value="EJD34883.1"/>
    <property type="molecule type" value="Genomic_DNA"/>
</dbReference>
<dbReference type="OrthoDB" id="25767at2759"/>
<sequence>YQGWTRDELVARLHKLEMEKDSRTRAKRAETLKAWKGENDFDFSKCYRRKIALKFCYDGWEYNGLASQGEPTALPTVEAVLQEALYKKRLIDPNAGPAGCDWDRCGRTDKGVSAASQVVSLWIRTAKKEFPYVSMLNRVLPPSLRILAWAPVADTFSARFNCRYRHYKYFFSPDGIDLARMRAGAALLLGEHDFRNLCKLDAAKQISNFRRRIDRADISEVEGTGGALYVFDLIGTAFLWHQVRHIMAVLFMVGSGAEPVELMRALLNVDGADAEVETVDRKPEYQMADGLPLVLWDCAYDPADVPWVQDVDEDEDTNTDANEPSRLLDQMSGIHTRSLIQATMHKHFLDTARRYRITGAKNPNCVDVLLGAGHVKTLSRYQPVLQRKRLENVEVLNERWRQGKGARRATR</sequence>
<keyword evidence="3 4" id="KW-0413">Isomerase</keyword>
<feature type="non-terminal residue" evidence="6">
    <location>
        <position position="411"/>
    </location>
</feature>
<gene>
    <name evidence="6" type="ORF">AURDEDRAFT_20894</name>
</gene>
<dbReference type="SUPFAM" id="SSF55120">
    <property type="entry name" value="Pseudouridine synthase"/>
    <property type="match status" value="1"/>
</dbReference>
<feature type="non-terminal residue" evidence="6">
    <location>
        <position position="1"/>
    </location>
</feature>
<evidence type="ECO:0000256" key="3">
    <source>
        <dbReference type="ARBA" id="ARBA00023235"/>
    </source>
</evidence>
<protein>
    <recommendedName>
        <fullName evidence="4">tRNA pseudouridine synthase</fullName>
        <ecNumber evidence="4">5.4.99.12</ecNumber>
    </recommendedName>
</protein>
<dbReference type="EC" id="5.4.99.12" evidence="4"/>
<evidence type="ECO:0000256" key="4">
    <source>
        <dbReference type="RuleBase" id="RU003792"/>
    </source>
</evidence>
<dbReference type="GO" id="GO:1990481">
    <property type="term" value="P:mRNA pseudouridine synthesis"/>
    <property type="evidence" value="ECO:0007669"/>
    <property type="project" value="TreeGrafter"/>
</dbReference>
<dbReference type="GO" id="GO:0003723">
    <property type="term" value="F:RNA binding"/>
    <property type="evidence" value="ECO:0007669"/>
    <property type="project" value="InterPro"/>
</dbReference>
<dbReference type="InParanoid" id="J0LDT5"/>
<dbReference type="Proteomes" id="UP000006514">
    <property type="component" value="Unassembled WGS sequence"/>
</dbReference>
<dbReference type="InterPro" id="IPR020094">
    <property type="entry name" value="TruA/RsuA/RluB/E/F_N"/>
</dbReference>
<accession>J0LDT5</accession>
<dbReference type="InterPro" id="IPR020103">
    <property type="entry name" value="PsdUridine_synth_cat_dom_sf"/>
</dbReference>
<dbReference type="NCBIfam" id="TIGR00071">
    <property type="entry name" value="hisT_truA"/>
    <property type="match status" value="1"/>
</dbReference>
<dbReference type="FunFam" id="3.30.70.580:FF:000017">
    <property type="entry name" value="Related to DEG1-pseudouridine synthase"/>
    <property type="match status" value="1"/>
</dbReference>
<dbReference type="GO" id="GO:0005737">
    <property type="term" value="C:cytoplasm"/>
    <property type="evidence" value="ECO:0007669"/>
    <property type="project" value="TreeGrafter"/>
</dbReference>
<dbReference type="Gene3D" id="3.30.70.580">
    <property type="entry name" value="Pseudouridine synthase I, catalytic domain, N-terminal subdomain"/>
    <property type="match status" value="1"/>
</dbReference>
<dbReference type="HAMAP" id="MF_00171">
    <property type="entry name" value="TruA"/>
    <property type="match status" value="1"/>
</dbReference>
<organism evidence="6 7">
    <name type="scientific">Auricularia subglabra (strain TFB-10046 / SS5)</name>
    <name type="common">White-rot fungus</name>
    <name type="synonym">Auricularia delicata (strain TFB10046)</name>
    <dbReference type="NCBI Taxonomy" id="717982"/>
    <lineage>
        <taxon>Eukaryota</taxon>
        <taxon>Fungi</taxon>
        <taxon>Dikarya</taxon>
        <taxon>Basidiomycota</taxon>
        <taxon>Agaricomycotina</taxon>
        <taxon>Agaricomycetes</taxon>
        <taxon>Auriculariales</taxon>
        <taxon>Auriculariaceae</taxon>
        <taxon>Auricularia</taxon>
    </lineage>
</organism>
<evidence type="ECO:0000259" key="5">
    <source>
        <dbReference type="Pfam" id="PF01416"/>
    </source>
</evidence>
<dbReference type="GO" id="GO:0005634">
    <property type="term" value="C:nucleus"/>
    <property type="evidence" value="ECO:0007669"/>
    <property type="project" value="TreeGrafter"/>
</dbReference>
<dbReference type="AlphaFoldDB" id="J0LDT5"/>
<evidence type="ECO:0000256" key="2">
    <source>
        <dbReference type="ARBA" id="ARBA00022694"/>
    </source>
</evidence>
<dbReference type="PANTHER" id="PTHR11142">
    <property type="entry name" value="PSEUDOURIDYLATE SYNTHASE"/>
    <property type="match status" value="1"/>
</dbReference>